<dbReference type="InterPro" id="IPR021267">
    <property type="entry name" value="DUF2844"/>
</dbReference>
<sequence>MNRILVASLLLAGGAAHAVLEGRPGDSTAAPAQRSAAATSAGVAYTESVRTLPSGTVIHEYADGSGTVFAVAWSGPHKPDLKQLLGSHFGAMQDAMAGQPRERRANRSHMDVSTGDLVVQSAGHMGAYEGRAWLQSRVPTGFDPQEMK</sequence>
<dbReference type="AlphaFoldDB" id="A0A848H3N8"/>
<name>A0A848H3N8_9BURK</name>
<evidence type="ECO:0000313" key="3">
    <source>
        <dbReference type="Proteomes" id="UP000541185"/>
    </source>
</evidence>
<gene>
    <name evidence="2" type="ORF">HHL11_10240</name>
</gene>
<organism evidence="2 3">
    <name type="scientific">Ramlibacter agri</name>
    <dbReference type="NCBI Taxonomy" id="2728837"/>
    <lineage>
        <taxon>Bacteria</taxon>
        <taxon>Pseudomonadati</taxon>
        <taxon>Pseudomonadota</taxon>
        <taxon>Betaproteobacteria</taxon>
        <taxon>Burkholderiales</taxon>
        <taxon>Comamonadaceae</taxon>
        <taxon>Ramlibacter</taxon>
    </lineage>
</organism>
<reference evidence="2 3" key="1">
    <citation type="submission" date="2020-04" db="EMBL/GenBank/DDBJ databases">
        <title>Ramlibacter sp. G-1-2-2 isolated from soil.</title>
        <authorList>
            <person name="Dahal R.H."/>
        </authorList>
    </citation>
    <scope>NUCLEOTIDE SEQUENCE [LARGE SCALE GENOMIC DNA]</scope>
    <source>
        <strain evidence="2 3">G-1-2-2</strain>
    </source>
</reference>
<evidence type="ECO:0000313" key="2">
    <source>
        <dbReference type="EMBL" id="NML44129.1"/>
    </source>
</evidence>
<dbReference type="EMBL" id="JABBFX010000001">
    <property type="protein sequence ID" value="NML44129.1"/>
    <property type="molecule type" value="Genomic_DNA"/>
</dbReference>
<dbReference type="Proteomes" id="UP000541185">
    <property type="component" value="Unassembled WGS sequence"/>
</dbReference>
<dbReference type="RefSeq" id="WP_169418287.1">
    <property type="nucleotide sequence ID" value="NZ_JABBFX010000001.1"/>
</dbReference>
<accession>A0A848H3N8</accession>
<comment type="caution">
    <text evidence="2">The sequence shown here is derived from an EMBL/GenBank/DDBJ whole genome shotgun (WGS) entry which is preliminary data.</text>
</comment>
<dbReference type="Pfam" id="PF11005">
    <property type="entry name" value="DUF2844"/>
    <property type="match status" value="1"/>
</dbReference>
<keyword evidence="3" id="KW-1185">Reference proteome</keyword>
<evidence type="ECO:0000256" key="1">
    <source>
        <dbReference type="SAM" id="SignalP"/>
    </source>
</evidence>
<protein>
    <submittedName>
        <fullName evidence="2">DUF2844 domain-containing protein</fullName>
    </submittedName>
</protein>
<keyword evidence="1" id="KW-0732">Signal</keyword>
<feature type="chain" id="PRO_5033047845" evidence="1">
    <location>
        <begin position="19"/>
        <end position="148"/>
    </location>
</feature>
<proteinExistence type="predicted"/>
<feature type="signal peptide" evidence="1">
    <location>
        <begin position="1"/>
        <end position="18"/>
    </location>
</feature>